<organism evidence="1 2">
    <name type="scientific">Neisseria meningitidis serogroup B</name>
    <dbReference type="NCBI Taxonomy" id="491"/>
    <lineage>
        <taxon>Bacteria</taxon>
        <taxon>Pseudomonadati</taxon>
        <taxon>Pseudomonadota</taxon>
        <taxon>Betaproteobacteria</taxon>
        <taxon>Neisseriales</taxon>
        <taxon>Neisseriaceae</taxon>
        <taxon>Neisseria</taxon>
    </lineage>
</organism>
<name>A0A0H5QRE9_NEIMI</name>
<accession>A0A0H5QRE9</accession>
<sequence>MENLKNYVLSKKNHNLNLVYHSCSVFGIAKVKYISCLL</sequence>
<dbReference type="AlphaFoldDB" id="A0A0H5QRE9"/>
<dbReference type="Proteomes" id="UP000182715">
    <property type="component" value="Unassembled WGS sequence"/>
</dbReference>
<proteinExistence type="predicted"/>
<protein>
    <submittedName>
        <fullName evidence="1">Uncharacterized protein</fullName>
    </submittedName>
</protein>
<evidence type="ECO:0000313" key="1">
    <source>
        <dbReference type="EMBL" id="CRY98237.1"/>
    </source>
</evidence>
<evidence type="ECO:0000313" key="2">
    <source>
        <dbReference type="Proteomes" id="UP000182715"/>
    </source>
</evidence>
<dbReference type="EMBL" id="CVTF01000020">
    <property type="protein sequence ID" value="CRY98237.1"/>
    <property type="molecule type" value="Genomic_DNA"/>
</dbReference>
<reference evidence="1 2" key="1">
    <citation type="submission" date="2014-11" db="EMBL/GenBank/DDBJ databases">
        <authorList>
            <person name="Diene M.Seydina."/>
        </authorList>
    </citation>
    <scope>NUCLEOTIDE SEQUENCE [LARGE SCALE GENOMIC DNA]</scope>
    <source>
        <strain evidence="1 2">Neisseria meningitidis CHUV</strain>
    </source>
</reference>